<protein>
    <submittedName>
        <fullName evidence="1">Uncharacterized protein</fullName>
    </submittedName>
</protein>
<keyword evidence="2" id="KW-1185">Reference proteome</keyword>
<name>R1CFR9_9FIRM</name>
<accession>R1CFR9</accession>
<dbReference type="AlphaFoldDB" id="R1CFR9"/>
<evidence type="ECO:0000313" key="2">
    <source>
        <dbReference type="Proteomes" id="UP000013378"/>
    </source>
</evidence>
<evidence type="ECO:0000313" key="1">
    <source>
        <dbReference type="EMBL" id="EOD01155.1"/>
    </source>
</evidence>
<dbReference type="RefSeq" id="WP_006309359.1">
    <property type="nucleotide sequence ID" value="NZ_ARZA01000072.1"/>
</dbReference>
<gene>
    <name evidence="1" type="ORF">L21TH_0760</name>
</gene>
<sequence>MPVVENLILTSFCSNDPNVNRRWRVRNPNAFDVEYTFQVIGTSQTGTNIAPPGDSFFFTHTVPGSNTTRITWLDEDDNPRSTVKASSGAECTEEPGTLKIVKVLTSGPLMTNVNRTETWRFEIRIEIDSCKIQN</sequence>
<organism evidence="1 2">
    <name type="scientific">Caldisalinibacter kiritimatiensis</name>
    <dbReference type="NCBI Taxonomy" id="1304284"/>
    <lineage>
        <taxon>Bacteria</taxon>
        <taxon>Bacillati</taxon>
        <taxon>Bacillota</taxon>
        <taxon>Tissierellia</taxon>
        <taxon>Tissierellales</taxon>
        <taxon>Thermohalobacteraceae</taxon>
        <taxon>Caldisalinibacter</taxon>
    </lineage>
</organism>
<dbReference type="Proteomes" id="UP000013378">
    <property type="component" value="Unassembled WGS sequence"/>
</dbReference>
<comment type="caution">
    <text evidence="1">The sequence shown here is derived from an EMBL/GenBank/DDBJ whole genome shotgun (WGS) entry which is preliminary data.</text>
</comment>
<proteinExistence type="predicted"/>
<reference evidence="1 2" key="1">
    <citation type="journal article" date="2015" name="Geomicrobiol. J.">
        <title>Caldisalinibacter kiritimatiensis gen. nov., sp. nov., a moderately thermohalophilic thiosulfate-reducing bacterium from a hypersaline microbial mat.</title>
        <authorList>
            <person name="Ben Hania W."/>
            <person name="Joseph M."/>
            <person name="Fiebig A."/>
            <person name="Bunk B."/>
            <person name="Klenk H.-P."/>
            <person name="Fardeau M.-L."/>
            <person name="Spring S."/>
        </authorList>
    </citation>
    <scope>NUCLEOTIDE SEQUENCE [LARGE SCALE GENOMIC DNA]</scope>
    <source>
        <strain evidence="1 2">L21-TH-D2</strain>
    </source>
</reference>
<dbReference type="EMBL" id="ARZA01000072">
    <property type="protein sequence ID" value="EOD01155.1"/>
    <property type="molecule type" value="Genomic_DNA"/>
</dbReference>